<gene>
    <name evidence="1" type="ORF">EC844_12548</name>
</gene>
<protein>
    <submittedName>
        <fullName evidence="1">Uncharacterized protein</fullName>
    </submittedName>
</protein>
<dbReference type="Proteomes" id="UP000294963">
    <property type="component" value="Unassembled WGS sequence"/>
</dbReference>
<dbReference type="AlphaFoldDB" id="A0A4R1XJN7"/>
<reference evidence="1 2" key="1">
    <citation type="submission" date="2019-03" db="EMBL/GenBank/DDBJ databases">
        <title>Genomic analyses of the natural microbiome of Caenorhabditis elegans.</title>
        <authorList>
            <person name="Samuel B."/>
        </authorList>
    </citation>
    <scope>NUCLEOTIDE SEQUENCE [LARGE SCALE GENOMIC DNA]</scope>
    <source>
        <strain evidence="1 2">JUb89</strain>
    </source>
</reference>
<accession>A0A4R1XJN7</accession>
<proteinExistence type="predicted"/>
<evidence type="ECO:0000313" key="1">
    <source>
        <dbReference type="EMBL" id="TCM62320.1"/>
    </source>
</evidence>
<keyword evidence="2" id="KW-1185">Reference proteome</keyword>
<name>A0A4R1XJN7_ACICA</name>
<dbReference type="EMBL" id="SLVJ01000025">
    <property type="protein sequence ID" value="TCM62320.1"/>
    <property type="molecule type" value="Genomic_DNA"/>
</dbReference>
<organism evidence="1 2">
    <name type="scientific">Acinetobacter calcoaceticus</name>
    <dbReference type="NCBI Taxonomy" id="471"/>
    <lineage>
        <taxon>Bacteria</taxon>
        <taxon>Pseudomonadati</taxon>
        <taxon>Pseudomonadota</taxon>
        <taxon>Gammaproteobacteria</taxon>
        <taxon>Moraxellales</taxon>
        <taxon>Moraxellaceae</taxon>
        <taxon>Acinetobacter</taxon>
        <taxon>Acinetobacter calcoaceticus/baumannii complex</taxon>
    </lineage>
</organism>
<sequence length="56" mass="6538">MNKIEAQQNLEKLEQDRAKLLGLNHLNSSHAFKSSCEQRIKQINECLRNIKTNMVK</sequence>
<evidence type="ECO:0000313" key="2">
    <source>
        <dbReference type="Proteomes" id="UP000294963"/>
    </source>
</evidence>
<comment type="caution">
    <text evidence="1">The sequence shown here is derived from an EMBL/GenBank/DDBJ whole genome shotgun (WGS) entry which is preliminary data.</text>
</comment>